<gene>
    <name evidence="3" type="ORF">CERSUDRAFT_159882</name>
</gene>
<dbReference type="OrthoDB" id="5987198at2759"/>
<dbReference type="InterPro" id="IPR000719">
    <property type="entry name" value="Prot_kinase_dom"/>
</dbReference>
<protein>
    <recommendedName>
        <fullName evidence="2">Protein kinase domain-containing protein</fullName>
    </recommendedName>
</protein>
<dbReference type="Gene3D" id="1.10.510.10">
    <property type="entry name" value="Transferase(Phosphotransferase) domain 1"/>
    <property type="match status" value="1"/>
</dbReference>
<dbReference type="SMART" id="SM00220">
    <property type="entry name" value="S_TKc"/>
    <property type="match status" value="1"/>
</dbReference>
<dbReference type="Proteomes" id="UP000016930">
    <property type="component" value="Unassembled WGS sequence"/>
</dbReference>
<reference evidence="3 4" key="1">
    <citation type="journal article" date="2012" name="Proc. Natl. Acad. Sci. U.S.A.">
        <title>Comparative genomics of Ceriporiopsis subvermispora and Phanerochaete chrysosporium provide insight into selective ligninolysis.</title>
        <authorList>
            <person name="Fernandez-Fueyo E."/>
            <person name="Ruiz-Duenas F.J."/>
            <person name="Ferreira P."/>
            <person name="Floudas D."/>
            <person name="Hibbett D.S."/>
            <person name="Canessa P."/>
            <person name="Larrondo L.F."/>
            <person name="James T.Y."/>
            <person name="Seelenfreund D."/>
            <person name="Lobos S."/>
            <person name="Polanco R."/>
            <person name="Tello M."/>
            <person name="Honda Y."/>
            <person name="Watanabe T."/>
            <person name="Watanabe T."/>
            <person name="Ryu J.S."/>
            <person name="Kubicek C.P."/>
            <person name="Schmoll M."/>
            <person name="Gaskell J."/>
            <person name="Hammel K.E."/>
            <person name="St John F.J."/>
            <person name="Vanden Wymelenberg A."/>
            <person name="Sabat G."/>
            <person name="Splinter BonDurant S."/>
            <person name="Syed K."/>
            <person name="Yadav J.S."/>
            <person name="Doddapaneni H."/>
            <person name="Subramanian V."/>
            <person name="Lavin J.L."/>
            <person name="Oguiza J.A."/>
            <person name="Perez G."/>
            <person name="Pisabarro A.G."/>
            <person name="Ramirez L."/>
            <person name="Santoyo F."/>
            <person name="Master E."/>
            <person name="Coutinho P.M."/>
            <person name="Henrissat B."/>
            <person name="Lombard V."/>
            <person name="Magnuson J.K."/>
            <person name="Kuees U."/>
            <person name="Hori C."/>
            <person name="Igarashi K."/>
            <person name="Samejima M."/>
            <person name="Held B.W."/>
            <person name="Barry K.W."/>
            <person name="LaButti K.M."/>
            <person name="Lapidus A."/>
            <person name="Lindquist E.A."/>
            <person name="Lucas S.M."/>
            <person name="Riley R."/>
            <person name="Salamov A.A."/>
            <person name="Hoffmeister D."/>
            <person name="Schwenk D."/>
            <person name="Hadar Y."/>
            <person name="Yarden O."/>
            <person name="de Vries R.P."/>
            <person name="Wiebenga A."/>
            <person name="Stenlid J."/>
            <person name="Eastwood D."/>
            <person name="Grigoriev I.V."/>
            <person name="Berka R.M."/>
            <person name="Blanchette R.A."/>
            <person name="Kersten P."/>
            <person name="Martinez A.T."/>
            <person name="Vicuna R."/>
            <person name="Cullen D."/>
        </authorList>
    </citation>
    <scope>NUCLEOTIDE SEQUENCE [LARGE SCALE GENOMIC DNA]</scope>
    <source>
        <strain evidence="3 4">B</strain>
    </source>
</reference>
<feature type="region of interest" description="Disordered" evidence="1">
    <location>
        <begin position="1"/>
        <end position="25"/>
    </location>
</feature>
<evidence type="ECO:0000313" key="3">
    <source>
        <dbReference type="EMBL" id="EMD33653.1"/>
    </source>
</evidence>
<proteinExistence type="predicted"/>
<keyword evidence="4" id="KW-1185">Reference proteome</keyword>
<sequence>MSSPLAEANMQDNVQAKESLIPPEAPNLENDMDICDGRLWSCEVWWRDRQQWLEERGYMLRPRYRPGWKPSWAGTKKWWFWCEDGVSPRYYNLLDATRIADGKVVMLKRFLRSDHPYEAEIGQFFSSEPLASDPRNHCVPIYDTLQDPYDSGTVILVMPLLRLHHDPPPTTVGEVVEALRQIFEGMHFMHEHRVAHRDCMVMNTMMESVMFPNLWHPQDLHYNRKCTASPKHYTRTERPPKYYIIDFGLSRRYDVNDPSPRELPIIGGDKTVPEYQGAGYWIASDPFATDVYYLGHMIQQYYLNIFIGLEFLDTLVTDMTQADPSKRPTMGEIVAQFEQICSKCTIPMFRGRLHGKKESPMFRRMLDIRHAFVSMGYRIR</sequence>
<feature type="non-terminal residue" evidence="3">
    <location>
        <position position="1"/>
    </location>
</feature>
<dbReference type="PROSITE" id="PS50011">
    <property type="entry name" value="PROTEIN_KINASE_DOM"/>
    <property type="match status" value="1"/>
</dbReference>
<dbReference type="InterPro" id="IPR011009">
    <property type="entry name" value="Kinase-like_dom_sf"/>
</dbReference>
<dbReference type="GO" id="GO:0004672">
    <property type="term" value="F:protein kinase activity"/>
    <property type="evidence" value="ECO:0007669"/>
    <property type="project" value="InterPro"/>
</dbReference>
<dbReference type="HOGENOM" id="CLU_044121_2_1_1"/>
<dbReference type="SUPFAM" id="SSF56112">
    <property type="entry name" value="Protein kinase-like (PK-like)"/>
    <property type="match status" value="1"/>
</dbReference>
<dbReference type="GO" id="GO:0005524">
    <property type="term" value="F:ATP binding"/>
    <property type="evidence" value="ECO:0007669"/>
    <property type="project" value="InterPro"/>
</dbReference>
<dbReference type="AlphaFoldDB" id="M2Q9T3"/>
<feature type="domain" description="Protein kinase" evidence="2">
    <location>
        <begin position="1"/>
        <end position="373"/>
    </location>
</feature>
<accession>M2Q9T3</accession>
<dbReference type="EMBL" id="KB445805">
    <property type="protein sequence ID" value="EMD33653.1"/>
    <property type="molecule type" value="Genomic_DNA"/>
</dbReference>
<evidence type="ECO:0000259" key="2">
    <source>
        <dbReference type="PROSITE" id="PS50011"/>
    </source>
</evidence>
<dbReference type="STRING" id="914234.M2Q9T3"/>
<evidence type="ECO:0000256" key="1">
    <source>
        <dbReference type="SAM" id="MobiDB-lite"/>
    </source>
</evidence>
<organism evidence="3 4">
    <name type="scientific">Ceriporiopsis subvermispora (strain B)</name>
    <name type="common">White-rot fungus</name>
    <name type="synonym">Gelatoporia subvermispora</name>
    <dbReference type="NCBI Taxonomy" id="914234"/>
    <lineage>
        <taxon>Eukaryota</taxon>
        <taxon>Fungi</taxon>
        <taxon>Dikarya</taxon>
        <taxon>Basidiomycota</taxon>
        <taxon>Agaricomycotina</taxon>
        <taxon>Agaricomycetes</taxon>
        <taxon>Polyporales</taxon>
        <taxon>Gelatoporiaceae</taxon>
        <taxon>Gelatoporia</taxon>
    </lineage>
</organism>
<name>M2Q9T3_CERS8</name>
<evidence type="ECO:0000313" key="4">
    <source>
        <dbReference type="Proteomes" id="UP000016930"/>
    </source>
</evidence>